<dbReference type="AlphaFoldDB" id="A0AAW1T6D8"/>
<reference evidence="1 2" key="1">
    <citation type="journal article" date="2024" name="Nat. Commun.">
        <title>Phylogenomics reveals the evolutionary origins of lichenization in chlorophyte algae.</title>
        <authorList>
            <person name="Puginier C."/>
            <person name="Libourel C."/>
            <person name="Otte J."/>
            <person name="Skaloud P."/>
            <person name="Haon M."/>
            <person name="Grisel S."/>
            <person name="Petersen M."/>
            <person name="Berrin J.G."/>
            <person name="Delaux P.M."/>
            <person name="Dal Grande F."/>
            <person name="Keller J."/>
        </authorList>
    </citation>
    <scope>NUCLEOTIDE SEQUENCE [LARGE SCALE GENOMIC DNA]</scope>
    <source>
        <strain evidence="1 2">SAG 2523</strain>
    </source>
</reference>
<gene>
    <name evidence="1" type="ORF">WJX84_011995</name>
</gene>
<name>A0AAW1T6D8_9CHLO</name>
<proteinExistence type="predicted"/>
<comment type="caution">
    <text evidence="1">The sequence shown here is derived from an EMBL/GenBank/DDBJ whole genome shotgun (WGS) entry which is preliminary data.</text>
</comment>
<protein>
    <submittedName>
        <fullName evidence="1">Uncharacterized protein</fullName>
    </submittedName>
</protein>
<dbReference type="Proteomes" id="UP001485043">
    <property type="component" value="Unassembled WGS sequence"/>
</dbReference>
<evidence type="ECO:0000313" key="2">
    <source>
        <dbReference type="Proteomes" id="UP001485043"/>
    </source>
</evidence>
<accession>A0AAW1T6D8</accession>
<organism evidence="1 2">
    <name type="scientific">Apatococcus fuscideae</name>
    <dbReference type="NCBI Taxonomy" id="2026836"/>
    <lineage>
        <taxon>Eukaryota</taxon>
        <taxon>Viridiplantae</taxon>
        <taxon>Chlorophyta</taxon>
        <taxon>core chlorophytes</taxon>
        <taxon>Trebouxiophyceae</taxon>
        <taxon>Chlorellales</taxon>
        <taxon>Chlorellaceae</taxon>
        <taxon>Apatococcus</taxon>
    </lineage>
</organism>
<keyword evidence="2" id="KW-1185">Reference proteome</keyword>
<evidence type="ECO:0000313" key="1">
    <source>
        <dbReference type="EMBL" id="KAK9864121.1"/>
    </source>
</evidence>
<sequence length="164" mass="17657">MVKPWHMKAAAAAAATMALIAVVVIVTRRNGGAKETVVETKPVAAATVLNTNTASNTPPKVDATPIAAFYHNAQQYPVDGWATFEEGGQQHAETDADRQVTSVGQAKKLCANDPSCIGFLFNTLPEKAWTKLIRGPNYTPLTRAQAEALPHVEEQDTSLWMKLS</sequence>
<dbReference type="EMBL" id="JALJOV010000391">
    <property type="protein sequence ID" value="KAK9864121.1"/>
    <property type="molecule type" value="Genomic_DNA"/>
</dbReference>